<feature type="transmembrane region" description="Helical" evidence="6">
    <location>
        <begin position="91"/>
        <end position="110"/>
    </location>
</feature>
<dbReference type="OrthoDB" id="444631at2759"/>
<keyword evidence="9" id="KW-1185">Reference proteome</keyword>
<feature type="transmembrane region" description="Helical" evidence="6">
    <location>
        <begin position="171"/>
        <end position="193"/>
    </location>
</feature>
<dbReference type="Pfam" id="PF20684">
    <property type="entry name" value="Fung_rhodopsin"/>
    <property type="match status" value="1"/>
</dbReference>
<comment type="caution">
    <text evidence="8">The sequence shown here is derived from an EMBL/GenBank/DDBJ whole genome shotgun (WGS) entry which is preliminary data.</text>
</comment>
<evidence type="ECO:0000256" key="5">
    <source>
        <dbReference type="ARBA" id="ARBA00038359"/>
    </source>
</evidence>
<feature type="transmembrane region" description="Helical" evidence="6">
    <location>
        <begin position="122"/>
        <end position="140"/>
    </location>
</feature>
<feature type="transmembrane region" description="Helical" evidence="6">
    <location>
        <begin position="205"/>
        <end position="223"/>
    </location>
</feature>
<feature type="transmembrane region" description="Helical" evidence="6">
    <location>
        <begin position="15"/>
        <end position="36"/>
    </location>
</feature>
<keyword evidence="3 6" id="KW-1133">Transmembrane helix</keyword>
<comment type="similarity">
    <text evidence="5">Belongs to the SAT4 family.</text>
</comment>
<keyword evidence="2 6" id="KW-0812">Transmembrane</keyword>
<evidence type="ECO:0000256" key="2">
    <source>
        <dbReference type="ARBA" id="ARBA00022692"/>
    </source>
</evidence>
<dbReference type="PANTHER" id="PTHR33048:SF55">
    <property type="entry name" value="INTEGRAL MEMBRANE PROTEIN"/>
    <property type="match status" value="1"/>
</dbReference>
<dbReference type="RefSeq" id="XP_046114238.1">
    <property type="nucleotide sequence ID" value="XM_046265895.1"/>
</dbReference>
<dbReference type="PANTHER" id="PTHR33048">
    <property type="entry name" value="PTH11-LIKE INTEGRAL MEMBRANE PROTEIN (AFU_ORTHOLOGUE AFUA_5G11245)"/>
    <property type="match status" value="1"/>
</dbReference>
<name>A0A9P7ZDY5_9HYPO</name>
<evidence type="ECO:0000256" key="6">
    <source>
        <dbReference type="SAM" id="Phobius"/>
    </source>
</evidence>
<organism evidence="8 9">
    <name type="scientific">Emericellopsis atlantica</name>
    <dbReference type="NCBI Taxonomy" id="2614577"/>
    <lineage>
        <taxon>Eukaryota</taxon>
        <taxon>Fungi</taxon>
        <taxon>Dikarya</taxon>
        <taxon>Ascomycota</taxon>
        <taxon>Pezizomycotina</taxon>
        <taxon>Sordariomycetes</taxon>
        <taxon>Hypocreomycetidae</taxon>
        <taxon>Hypocreales</taxon>
        <taxon>Bionectriaceae</taxon>
        <taxon>Emericellopsis</taxon>
    </lineage>
</organism>
<sequence>MVSANDPEGSNAYCVTVPSIVFFVFTPILVLIRLWSRRATSSTIGMDDWTILASFACLLVVQILMILSVSHGFGRHVSSLAADDRLMALKLFYVAQIFYKLTINLTKAYILALSLRIFVQRWFCISCYVLLGVILSYTFATTFSSIFQCNPINGAWDKSTSPKCIDLTVNWYSNAGFSIATDILILLLPMQPIWACKLPINQKRALILVFALGGFVTVTSIMHDIASTLWTLIEQNVAIICACLPMCRLPLASILPSSNNLYGFNDTPENNSSSHSST</sequence>
<evidence type="ECO:0000313" key="9">
    <source>
        <dbReference type="Proteomes" id="UP000887229"/>
    </source>
</evidence>
<protein>
    <recommendedName>
        <fullName evidence="7">Rhodopsin domain-containing protein</fullName>
    </recommendedName>
</protein>
<dbReference type="GO" id="GO:0016020">
    <property type="term" value="C:membrane"/>
    <property type="evidence" value="ECO:0007669"/>
    <property type="project" value="UniProtKB-SubCell"/>
</dbReference>
<gene>
    <name evidence="8" type="ORF">F5Z01DRAFT_683959</name>
</gene>
<reference evidence="8" key="1">
    <citation type="journal article" date="2021" name="IMA Fungus">
        <title>Genomic characterization of three marine fungi, including Emericellopsis atlantica sp. nov. with signatures of a generalist lifestyle and marine biomass degradation.</title>
        <authorList>
            <person name="Hagestad O.C."/>
            <person name="Hou L."/>
            <person name="Andersen J.H."/>
            <person name="Hansen E.H."/>
            <person name="Altermark B."/>
            <person name="Li C."/>
            <person name="Kuhnert E."/>
            <person name="Cox R.J."/>
            <person name="Crous P.W."/>
            <person name="Spatafora J.W."/>
            <person name="Lail K."/>
            <person name="Amirebrahimi M."/>
            <person name="Lipzen A."/>
            <person name="Pangilinan J."/>
            <person name="Andreopoulos W."/>
            <person name="Hayes R.D."/>
            <person name="Ng V."/>
            <person name="Grigoriev I.V."/>
            <person name="Jackson S.A."/>
            <person name="Sutton T.D.S."/>
            <person name="Dobson A.D.W."/>
            <person name="Rama T."/>
        </authorList>
    </citation>
    <scope>NUCLEOTIDE SEQUENCE</scope>
    <source>
        <strain evidence="8">TS7</strain>
    </source>
</reference>
<keyword evidence="4 6" id="KW-0472">Membrane</keyword>
<evidence type="ECO:0000313" key="8">
    <source>
        <dbReference type="EMBL" id="KAG9250314.1"/>
    </source>
</evidence>
<feature type="transmembrane region" description="Helical" evidence="6">
    <location>
        <begin position="48"/>
        <end position="71"/>
    </location>
</feature>
<dbReference type="AlphaFoldDB" id="A0A9P7ZDY5"/>
<accession>A0A9P7ZDY5</accession>
<evidence type="ECO:0000259" key="7">
    <source>
        <dbReference type="Pfam" id="PF20684"/>
    </source>
</evidence>
<dbReference type="InterPro" id="IPR052337">
    <property type="entry name" value="SAT4-like"/>
</dbReference>
<proteinExistence type="inferred from homology"/>
<evidence type="ECO:0000256" key="4">
    <source>
        <dbReference type="ARBA" id="ARBA00023136"/>
    </source>
</evidence>
<evidence type="ECO:0000256" key="1">
    <source>
        <dbReference type="ARBA" id="ARBA00004141"/>
    </source>
</evidence>
<comment type="subcellular location">
    <subcellularLocation>
        <location evidence="1">Membrane</location>
        <topology evidence="1">Multi-pass membrane protein</topology>
    </subcellularLocation>
</comment>
<dbReference type="EMBL" id="MU251279">
    <property type="protein sequence ID" value="KAG9250314.1"/>
    <property type="molecule type" value="Genomic_DNA"/>
</dbReference>
<feature type="domain" description="Rhodopsin" evidence="7">
    <location>
        <begin position="32"/>
        <end position="251"/>
    </location>
</feature>
<dbReference type="Proteomes" id="UP000887229">
    <property type="component" value="Unassembled WGS sequence"/>
</dbReference>
<dbReference type="GeneID" id="70296798"/>
<evidence type="ECO:0000256" key="3">
    <source>
        <dbReference type="ARBA" id="ARBA00022989"/>
    </source>
</evidence>
<dbReference type="InterPro" id="IPR049326">
    <property type="entry name" value="Rhodopsin_dom_fungi"/>
</dbReference>